<dbReference type="EMBL" id="JBBPHU010000001">
    <property type="protein sequence ID" value="KAK7523408.1"/>
    <property type="molecule type" value="Genomic_DNA"/>
</dbReference>
<dbReference type="Proteomes" id="UP001363622">
    <property type="component" value="Unassembled WGS sequence"/>
</dbReference>
<keyword evidence="3" id="KW-1185">Reference proteome</keyword>
<comment type="caution">
    <text evidence="2">The sequence shown here is derived from an EMBL/GenBank/DDBJ whole genome shotgun (WGS) entry which is preliminary data.</text>
</comment>
<evidence type="ECO:0000313" key="2">
    <source>
        <dbReference type="EMBL" id="KAK7523408.1"/>
    </source>
</evidence>
<proteinExistence type="predicted"/>
<feature type="compositionally biased region" description="Basic and acidic residues" evidence="1">
    <location>
        <begin position="320"/>
        <end position="330"/>
    </location>
</feature>
<accession>A0ABR1L1I7</accession>
<feature type="region of interest" description="Disordered" evidence="1">
    <location>
        <begin position="320"/>
        <end position="350"/>
    </location>
</feature>
<protein>
    <submittedName>
        <fullName evidence="2">Uncharacterized protein</fullName>
    </submittedName>
</protein>
<evidence type="ECO:0000256" key="1">
    <source>
        <dbReference type="SAM" id="MobiDB-lite"/>
    </source>
</evidence>
<feature type="region of interest" description="Disordered" evidence="1">
    <location>
        <begin position="384"/>
        <end position="422"/>
    </location>
</feature>
<evidence type="ECO:0000313" key="3">
    <source>
        <dbReference type="Proteomes" id="UP001363622"/>
    </source>
</evidence>
<name>A0ABR1L1I7_9PEZI</name>
<sequence>MAHVMSQLALLCIDVTQSTRKTVISDDKMVVLALGRPRIQDASTPLDRHFCRTSSVPKTALSLVDQHHAIITMAALNRVAVFVLDDAQKGRLDLLHARDGKIVVVAAAEGHVGAHARYLAQTLNLLGLGHFGHEDGPGPEDDGAGALGLDNAVAVAGEEGVAHAGEAARAEFARHVGQRHEDGDGLGVAALAVGGAAAAAAPPVFDYGARQLVRKGELCLLPVARVVAEDVEHLFAHAQHAGRCDEAGCDARAPRDVLVQIEVFILADAEEGIGEVCADRASVYKLAPVAAAHDYIAMVVVMVGVRHDLVSRHFGGQRRRELWKESDPGGRARHKSYEQPSSRAVRRHADRPWRSGLHVQIVCRPASHTTESKQEFQFRTLQAAGQGFRKTNKPTRRMKEEKRSGQTSALPRGNRKTRLETT</sequence>
<gene>
    <name evidence="2" type="ORF">IWZ03DRAFT_3089</name>
</gene>
<organism evidence="2 3">
    <name type="scientific">Phyllosticta citriasiana</name>
    <dbReference type="NCBI Taxonomy" id="595635"/>
    <lineage>
        <taxon>Eukaryota</taxon>
        <taxon>Fungi</taxon>
        <taxon>Dikarya</taxon>
        <taxon>Ascomycota</taxon>
        <taxon>Pezizomycotina</taxon>
        <taxon>Dothideomycetes</taxon>
        <taxon>Dothideomycetes incertae sedis</taxon>
        <taxon>Botryosphaeriales</taxon>
        <taxon>Phyllostictaceae</taxon>
        <taxon>Phyllosticta</taxon>
    </lineage>
</organism>
<reference evidence="2 3" key="1">
    <citation type="submission" date="2024-04" db="EMBL/GenBank/DDBJ databases">
        <title>Phyllosticta paracitricarpa is synonymous to the EU quarantine fungus P. citricarpa based on phylogenomic analyses.</title>
        <authorList>
            <consortium name="Lawrence Berkeley National Laboratory"/>
            <person name="Van Ingen-Buijs V.A."/>
            <person name="Van Westerhoven A.C."/>
            <person name="Haridas S."/>
            <person name="Skiadas P."/>
            <person name="Martin F."/>
            <person name="Groenewald J.Z."/>
            <person name="Crous P.W."/>
            <person name="Seidl M.F."/>
        </authorList>
    </citation>
    <scope>NUCLEOTIDE SEQUENCE [LARGE SCALE GENOMIC DNA]</scope>
    <source>
        <strain evidence="2 3">CBS 123371</strain>
    </source>
</reference>